<protein>
    <submittedName>
        <fullName evidence="2">Single strand DNA binding protein</fullName>
    </submittedName>
</protein>
<dbReference type="PANTHER" id="PTHR10302:SF27">
    <property type="entry name" value="SINGLE-STRANDED DNA-BINDING PROTEIN"/>
    <property type="match status" value="1"/>
</dbReference>
<geneLocation type="plasmid" evidence="2">
    <name>pMCBF1</name>
</geneLocation>
<dbReference type="Pfam" id="PF00436">
    <property type="entry name" value="SSB"/>
    <property type="match status" value="1"/>
</dbReference>
<keyword evidence="2" id="KW-0614">Plasmid</keyword>
<reference evidence="2" key="1">
    <citation type="journal article" date="2011" name="Nat. Commun.">
        <title>The IncP-1 plasmid backbone adapts to different host bacterial species and evolves through homologous recombination.</title>
        <authorList>
            <person name="Norberg P."/>
            <person name="Bergstrom M."/>
            <person name="Jethava V."/>
            <person name="Dubhashi D."/>
            <person name="Hermansson M."/>
        </authorList>
    </citation>
    <scope>NUCLEOTIDE SEQUENCE</scope>
    <source>
        <plasmid evidence="2">pMCBF1</plasmid>
    </source>
</reference>
<dbReference type="SUPFAM" id="SSF50249">
    <property type="entry name" value="Nucleic acid-binding proteins"/>
    <property type="match status" value="1"/>
</dbReference>
<name>F2FB33_9ZZZZ</name>
<keyword evidence="1" id="KW-0238">DNA-binding</keyword>
<evidence type="ECO:0000256" key="1">
    <source>
        <dbReference type="ARBA" id="ARBA00023125"/>
    </source>
</evidence>
<dbReference type="InterPro" id="IPR000424">
    <property type="entry name" value="Primosome_PriB/ssb"/>
</dbReference>
<dbReference type="GO" id="GO:0003697">
    <property type="term" value="F:single-stranded DNA binding"/>
    <property type="evidence" value="ECO:0007669"/>
    <property type="project" value="InterPro"/>
</dbReference>
<dbReference type="PROSITE" id="PS50935">
    <property type="entry name" value="SSB"/>
    <property type="match status" value="1"/>
</dbReference>
<dbReference type="GO" id="GO:0006260">
    <property type="term" value="P:DNA replication"/>
    <property type="evidence" value="ECO:0007669"/>
    <property type="project" value="InterPro"/>
</dbReference>
<dbReference type="AlphaFoldDB" id="F2FB33"/>
<accession>F2FB33</accession>
<dbReference type="InterPro" id="IPR012340">
    <property type="entry name" value="NA-bd_OB-fold"/>
</dbReference>
<dbReference type="Gene3D" id="2.40.50.140">
    <property type="entry name" value="Nucleic acid-binding proteins"/>
    <property type="match status" value="1"/>
</dbReference>
<dbReference type="EMBL" id="AY950444">
    <property type="protein sequence ID" value="AAY97980.1"/>
    <property type="molecule type" value="Genomic_DNA"/>
</dbReference>
<sequence length="114" mass="12685">MSHNLFQFIGNLTRDADLRQSENGGSSRALIDIAVNRAWRAQGGERQEVTDYFRIKCFGALADNAGKYLGKGSKVFVSGRIEPTKFQKGDKTEYGFDFIAEGIEYLDTKAPGQQ</sequence>
<dbReference type="GO" id="GO:0009295">
    <property type="term" value="C:nucleoid"/>
    <property type="evidence" value="ECO:0007669"/>
    <property type="project" value="TreeGrafter"/>
</dbReference>
<dbReference type="NCBIfam" id="TIGR00621">
    <property type="entry name" value="ssb"/>
    <property type="match status" value="1"/>
</dbReference>
<proteinExistence type="predicted"/>
<evidence type="ECO:0000313" key="2">
    <source>
        <dbReference type="EMBL" id="AAY97980.1"/>
    </source>
</evidence>
<dbReference type="InterPro" id="IPR011344">
    <property type="entry name" value="ssDNA-bd"/>
</dbReference>
<dbReference type="CDD" id="cd04496">
    <property type="entry name" value="SSB_OBF"/>
    <property type="match status" value="1"/>
</dbReference>
<gene>
    <name evidence="2" type="primary">ssb</name>
</gene>
<dbReference type="PIRSF" id="PIRSF002070">
    <property type="entry name" value="SSB"/>
    <property type="match status" value="1"/>
</dbReference>
<dbReference type="PANTHER" id="PTHR10302">
    <property type="entry name" value="SINGLE-STRANDED DNA-BINDING PROTEIN"/>
    <property type="match status" value="1"/>
</dbReference>
<organism evidence="2">
    <name type="scientific">Plasmid pMCBF1</name>
    <dbReference type="NCBI Taxonomy" id="1003194"/>
    <lineage>
        <taxon>other sequences</taxon>
        <taxon>plasmids</taxon>
    </lineage>
</organism>